<dbReference type="InterPro" id="IPR010107">
    <property type="entry name" value="Glutamate_decarboxylase"/>
</dbReference>
<dbReference type="FunFam" id="4.10.280.50:FF:000001">
    <property type="entry name" value="Glutamate decarboxylase"/>
    <property type="match status" value="1"/>
</dbReference>
<evidence type="ECO:0000256" key="6">
    <source>
        <dbReference type="ARBA" id="ARBA00048868"/>
    </source>
</evidence>
<name>A0A168NB92_ABSGL</name>
<evidence type="ECO:0000313" key="11">
    <source>
        <dbReference type="Proteomes" id="UP000078561"/>
    </source>
</evidence>
<dbReference type="InParanoid" id="A0A168NB92"/>
<dbReference type="OMA" id="VGWVFWR"/>
<dbReference type="GO" id="GO:0030170">
    <property type="term" value="F:pyridoxal phosphate binding"/>
    <property type="evidence" value="ECO:0007669"/>
    <property type="project" value="InterPro"/>
</dbReference>
<protein>
    <recommendedName>
        <fullName evidence="3 9">Glutamate decarboxylase</fullName>
        <ecNumber evidence="3 9">4.1.1.15</ecNumber>
    </recommendedName>
</protein>
<dbReference type="GO" id="GO:0004351">
    <property type="term" value="F:glutamate decarboxylase activity"/>
    <property type="evidence" value="ECO:0007669"/>
    <property type="project" value="UniProtKB-EC"/>
</dbReference>
<accession>A0A168NB92</accession>
<comment type="similarity">
    <text evidence="2 8">Belongs to the group II decarboxylase family.</text>
</comment>
<gene>
    <name evidence="10" type="primary">ABSGL_05873.1 scaffold 7570</name>
</gene>
<sequence length="513" mass="57529">MVLLTNAVSEARIKETNVNGVHHADTVHTSVYGTRWAAEEIPRFEMPNDEMPSTAAYRLVKDELQLDGNPALNLATFVTTYMEEEAERLMRENLSKNIIDAEEYSSSSEISNRCVNMIARLFHAPMHDSKSEALGCSTVGSSEAIILATLAMKRRWQLQRKAKGLSTENPNLVLGSNQQVAWHKATRYLEVESREVDCTDECMCLDPVKAVEMADENTIGYTGHYEDVKKVNDLLEKKCADTGLDICIHVDAASGGFVAPFVNPDLEWDFRLPRVVSINVSGHKYGLTYAGVGWAVWRSPEYLPKDLIFNINYLGSDQASFTLNFSKGAAHIIAQYYVLIRLGKAGFTKIMTNLTATADHLTECLRSSGRFQILSEGLPLFDLSAKLRERGWIVPAYTMAPKLEHTKLLRVVVREDFSRSRCELLIRDIIAAMKALDAIDKKSVEAHRQAKKKRGGWAFTNPLLFVYRAVKLDHAHRAAHKNISHHKRKEEEPVRDANGNIHSLESKTAPGIC</sequence>
<dbReference type="Proteomes" id="UP000078561">
    <property type="component" value="Unassembled WGS sequence"/>
</dbReference>
<dbReference type="GO" id="GO:0006538">
    <property type="term" value="P:L-glutamate catabolic process"/>
    <property type="evidence" value="ECO:0007669"/>
    <property type="project" value="TreeGrafter"/>
</dbReference>
<dbReference type="EC" id="4.1.1.15" evidence="3 9"/>
<dbReference type="Gene3D" id="4.10.280.50">
    <property type="match status" value="1"/>
</dbReference>
<dbReference type="NCBIfam" id="TIGR01788">
    <property type="entry name" value="Glu-decarb-GAD"/>
    <property type="match status" value="1"/>
</dbReference>
<dbReference type="InterPro" id="IPR002129">
    <property type="entry name" value="PyrdxlP-dep_de-COase"/>
</dbReference>
<evidence type="ECO:0000256" key="8">
    <source>
        <dbReference type="RuleBase" id="RU000382"/>
    </source>
</evidence>
<keyword evidence="11" id="KW-1185">Reference proteome</keyword>
<evidence type="ECO:0000256" key="5">
    <source>
        <dbReference type="ARBA" id="ARBA00023239"/>
    </source>
</evidence>
<keyword evidence="4 7" id="KW-0663">Pyridoxal phosphate</keyword>
<dbReference type="Gene3D" id="3.90.1150.160">
    <property type="match status" value="1"/>
</dbReference>
<dbReference type="EMBL" id="LT553165">
    <property type="protein sequence ID" value="SAM00196.1"/>
    <property type="molecule type" value="Genomic_DNA"/>
</dbReference>
<evidence type="ECO:0000256" key="1">
    <source>
        <dbReference type="ARBA" id="ARBA00001933"/>
    </source>
</evidence>
<proteinExistence type="inferred from homology"/>
<dbReference type="AlphaFoldDB" id="A0A168NB92"/>
<comment type="catalytic activity">
    <reaction evidence="6 9">
        <text>L-glutamate + H(+) = 4-aminobutanoate + CO2</text>
        <dbReference type="Rhea" id="RHEA:17785"/>
        <dbReference type="ChEBI" id="CHEBI:15378"/>
        <dbReference type="ChEBI" id="CHEBI:16526"/>
        <dbReference type="ChEBI" id="CHEBI:29985"/>
        <dbReference type="ChEBI" id="CHEBI:59888"/>
        <dbReference type="EC" id="4.1.1.15"/>
    </reaction>
</comment>
<evidence type="ECO:0000256" key="3">
    <source>
        <dbReference type="ARBA" id="ARBA00012421"/>
    </source>
</evidence>
<keyword evidence="9" id="KW-0210">Decarboxylase</keyword>
<evidence type="ECO:0000256" key="2">
    <source>
        <dbReference type="ARBA" id="ARBA00009533"/>
    </source>
</evidence>
<dbReference type="Gene3D" id="3.40.640.10">
    <property type="entry name" value="Type I PLP-dependent aspartate aminotransferase-like (Major domain)"/>
    <property type="match status" value="1"/>
</dbReference>
<evidence type="ECO:0000256" key="4">
    <source>
        <dbReference type="ARBA" id="ARBA00022898"/>
    </source>
</evidence>
<dbReference type="STRING" id="4829.A0A168NB92"/>
<dbReference type="SUPFAM" id="SSF53383">
    <property type="entry name" value="PLP-dependent transferases"/>
    <property type="match status" value="1"/>
</dbReference>
<dbReference type="PANTHER" id="PTHR43321:SF6">
    <property type="entry name" value="GLUTAMATE DECARBOXYLASE"/>
    <property type="match status" value="1"/>
</dbReference>
<comment type="cofactor">
    <cofactor evidence="1 7 8">
        <name>pyridoxal 5'-phosphate</name>
        <dbReference type="ChEBI" id="CHEBI:597326"/>
    </cofactor>
</comment>
<dbReference type="GO" id="GO:0005829">
    <property type="term" value="C:cytosol"/>
    <property type="evidence" value="ECO:0007669"/>
    <property type="project" value="TreeGrafter"/>
</dbReference>
<evidence type="ECO:0000313" key="10">
    <source>
        <dbReference type="EMBL" id="SAM00196.1"/>
    </source>
</evidence>
<dbReference type="FunFam" id="3.40.640.10:FF:000017">
    <property type="entry name" value="Glutamate decarboxylase"/>
    <property type="match status" value="1"/>
</dbReference>
<organism evidence="10">
    <name type="scientific">Absidia glauca</name>
    <name type="common">Pin mould</name>
    <dbReference type="NCBI Taxonomy" id="4829"/>
    <lineage>
        <taxon>Eukaryota</taxon>
        <taxon>Fungi</taxon>
        <taxon>Fungi incertae sedis</taxon>
        <taxon>Mucoromycota</taxon>
        <taxon>Mucoromycotina</taxon>
        <taxon>Mucoromycetes</taxon>
        <taxon>Mucorales</taxon>
        <taxon>Cunninghamellaceae</taxon>
        <taxon>Absidia</taxon>
    </lineage>
</organism>
<feature type="modified residue" description="N6-(pyridoxal phosphate)lysine" evidence="7">
    <location>
        <position position="284"/>
    </location>
</feature>
<dbReference type="InterPro" id="IPR015424">
    <property type="entry name" value="PyrdxlP-dep_Trfase"/>
</dbReference>
<reference evidence="10" key="1">
    <citation type="submission" date="2016-04" db="EMBL/GenBank/DDBJ databases">
        <authorList>
            <person name="Evans L.H."/>
            <person name="Alamgir A."/>
            <person name="Owens N."/>
            <person name="Weber N.D."/>
            <person name="Virtaneva K."/>
            <person name="Barbian K."/>
            <person name="Babar A."/>
            <person name="Rosenke K."/>
        </authorList>
    </citation>
    <scope>NUCLEOTIDE SEQUENCE [LARGE SCALE GENOMIC DNA]</scope>
    <source>
        <strain evidence="10">CBS 101.48</strain>
    </source>
</reference>
<dbReference type="Pfam" id="PF00282">
    <property type="entry name" value="Pyridoxal_deC"/>
    <property type="match status" value="1"/>
</dbReference>
<keyword evidence="5 8" id="KW-0456">Lyase</keyword>
<dbReference type="InterPro" id="IPR015421">
    <property type="entry name" value="PyrdxlP-dep_Trfase_major"/>
</dbReference>
<evidence type="ECO:0000256" key="7">
    <source>
        <dbReference type="PIRSR" id="PIRSR602129-50"/>
    </source>
</evidence>
<dbReference type="OrthoDB" id="5152799at2759"/>
<evidence type="ECO:0000256" key="9">
    <source>
        <dbReference type="RuleBase" id="RU361171"/>
    </source>
</evidence>
<dbReference type="PANTHER" id="PTHR43321">
    <property type="entry name" value="GLUTAMATE DECARBOXYLASE"/>
    <property type="match status" value="1"/>
</dbReference>